<dbReference type="InterPro" id="IPR052928">
    <property type="entry name" value="Desiccation-related_membrane"/>
</dbReference>
<dbReference type="InterPro" id="IPR024623">
    <property type="entry name" value="YtxH"/>
</dbReference>
<dbReference type="Proteomes" id="UP000234950">
    <property type="component" value="Unassembled WGS sequence"/>
</dbReference>
<keyword evidence="1" id="KW-0812">Transmembrane</keyword>
<dbReference type="Pfam" id="PF12732">
    <property type="entry name" value="YtxH"/>
    <property type="match status" value="1"/>
</dbReference>
<keyword evidence="3" id="KW-1185">Reference proteome</keyword>
<evidence type="ECO:0000313" key="3">
    <source>
        <dbReference type="Proteomes" id="UP000234950"/>
    </source>
</evidence>
<reference evidence="2 3" key="1">
    <citation type="submission" date="2017-11" db="EMBL/GenBank/DDBJ databases">
        <title>Comparitive Functional Genomics of Dry Heat Resistant strains isolated from the Viking Spacecraft.</title>
        <authorList>
            <person name="Seuylemezian A."/>
            <person name="Cooper K."/>
            <person name="Vaishampayan P."/>
        </authorList>
    </citation>
    <scope>NUCLEOTIDE SEQUENCE [LARGE SCALE GENOMIC DNA]</scope>
    <source>
        <strain evidence="2 3">V32-6</strain>
    </source>
</reference>
<dbReference type="RefSeq" id="WP_101649196.1">
    <property type="nucleotide sequence ID" value="NZ_PGVE01000064.1"/>
</dbReference>
<dbReference type="EMBL" id="PGVE01000064">
    <property type="protein sequence ID" value="PLS03000.1"/>
    <property type="molecule type" value="Genomic_DNA"/>
</dbReference>
<organism evidence="2 3">
    <name type="scientific">Neobacillus cucumis</name>
    <dbReference type="NCBI Taxonomy" id="1740721"/>
    <lineage>
        <taxon>Bacteria</taxon>
        <taxon>Bacillati</taxon>
        <taxon>Bacillota</taxon>
        <taxon>Bacilli</taxon>
        <taxon>Bacillales</taxon>
        <taxon>Bacillaceae</taxon>
        <taxon>Neobacillus</taxon>
    </lineage>
</organism>
<dbReference type="OrthoDB" id="2989636at2"/>
<dbReference type="AlphaFoldDB" id="A0A2N5HBW7"/>
<keyword evidence="1" id="KW-0472">Membrane</keyword>
<keyword evidence="1" id="KW-1133">Transmembrane helix</keyword>
<feature type="transmembrane region" description="Helical" evidence="1">
    <location>
        <begin position="6"/>
        <end position="25"/>
    </location>
</feature>
<evidence type="ECO:0000313" key="2">
    <source>
        <dbReference type="EMBL" id="PLS03000.1"/>
    </source>
</evidence>
<name>A0A2N5HBW7_9BACI</name>
<proteinExistence type="predicted"/>
<dbReference type="PANTHER" id="PTHR35792:SF3">
    <property type="entry name" value="IG HYPOTHETICAL 17707"/>
    <property type="match status" value="1"/>
</dbReference>
<evidence type="ECO:0000256" key="1">
    <source>
        <dbReference type="SAM" id="Phobius"/>
    </source>
</evidence>
<dbReference type="PANTHER" id="PTHR35792">
    <property type="entry name" value="GENERAL STRESS PROTEIN"/>
    <property type="match status" value="1"/>
</dbReference>
<sequence>MKAKPFLYGFMTGGLAAGISILLAAPNSGKETRGKIKKNSRLVLEQLQTLKNNLLDLKSSALQATKEGRAQISTFLSEVKIALAVWEEEIRPQQQQIQREIFEMKETIEELEEQILDNSK</sequence>
<gene>
    <name evidence="2" type="ORF">CVD27_17620</name>
</gene>
<comment type="caution">
    <text evidence="2">The sequence shown here is derived from an EMBL/GenBank/DDBJ whole genome shotgun (WGS) entry which is preliminary data.</text>
</comment>
<protein>
    <recommendedName>
        <fullName evidence="4">YtxH domain-containing protein</fullName>
    </recommendedName>
</protein>
<accession>A0A2N5HBW7</accession>
<evidence type="ECO:0008006" key="4">
    <source>
        <dbReference type="Google" id="ProtNLM"/>
    </source>
</evidence>